<comment type="caution">
    <text evidence="1">The sequence shown here is derived from an EMBL/GenBank/DDBJ whole genome shotgun (WGS) entry which is preliminary data.</text>
</comment>
<dbReference type="AlphaFoldDB" id="A0A8X6PAN8"/>
<dbReference type="EMBL" id="BMAW01017630">
    <property type="protein sequence ID" value="GFT54894.1"/>
    <property type="molecule type" value="Genomic_DNA"/>
</dbReference>
<name>A0A8X6PAN8_NEPPI</name>
<gene>
    <name evidence="1" type="ORF">NPIL_431821</name>
</gene>
<evidence type="ECO:0000313" key="1">
    <source>
        <dbReference type="EMBL" id="GFT54894.1"/>
    </source>
</evidence>
<keyword evidence="2" id="KW-1185">Reference proteome</keyword>
<dbReference type="Proteomes" id="UP000887013">
    <property type="component" value="Unassembled WGS sequence"/>
</dbReference>
<accession>A0A8X6PAN8</accession>
<evidence type="ECO:0000313" key="2">
    <source>
        <dbReference type="Proteomes" id="UP000887013"/>
    </source>
</evidence>
<reference evidence="1" key="1">
    <citation type="submission" date="2020-08" db="EMBL/GenBank/DDBJ databases">
        <title>Multicomponent nature underlies the extraordinary mechanical properties of spider dragline silk.</title>
        <authorList>
            <person name="Kono N."/>
            <person name="Nakamura H."/>
            <person name="Mori M."/>
            <person name="Yoshida Y."/>
            <person name="Ohtoshi R."/>
            <person name="Malay A.D."/>
            <person name="Moran D.A.P."/>
            <person name="Tomita M."/>
            <person name="Numata K."/>
            <person name="Arakawa K."/>
        </authorList>
    </citation>
    <scope>NUCLEOTIDE SEQUENCE</scope>
</reference>
<organism evidence="1 2">
    <name type="scientific">Nephila pilipes</name>
    <name type="common">Giant wood spider</name>
    <name type="synonym">Nephila maculata</name>
    <dbReference type="NCBI Taxonomy" id="299642"/>
    <lineage>
        <taxon>Eukaryota</taxon>
        <taxon>Metazoa</taxon>
        <taxon>Ecdysozoa</taxon>
        <taxon>Arthropoda</taxon>
        <taxon>Chelicerata</taxon>
        <taxon>Arachnida</taxon>
        <taxon>Araneae</taxon>
        <taxon>Araneomorphae</taxon>
        <taxon>Entelegynae</taxon>
        <taxon>Araneoidea</taxon>
        <taxon>Nephilidae</taxon>
        <taxon>Nephila</taxon>
    </lineage>
</organism>
<proteinExistence type="predicted"/>
<sequence length="151" mass="17140">MIQNVGFVAHVNGVFSNARLEHQEVCLVELSTGSSCIITFDTTNLDCTWLDKLYNLQNSNETNKIPFPFKGEMCLEDGKKLIKKLYLKKDGSRNSSVAVLGTKQQEFFQSCGLNTVDMWSDIKLDLKPGELDHYPTLFHKMSQRTNPFGRT</sequence>
<protein>
    <submittedName>
        <fullName evidence="1">Uncharacterized protein</fullName>
    </submittedName>
</protein>